<name>A0A8H6HEY4_9AGAR</name>
<proteinExistence type="predicted"/>
<keyword evidence="1" id="KW-0732">Signal</keyword>
<evidence type="ECO:0000313" key="2">
    <source>
        <dbReference type="EMBL" id="KAF6745046.1"/>
    </source>
</evidence>
<feature type="chain" id="PRO_5034602445" description="Secreted protein" evidence="1">
    <location>
        <begin position="21"/>
        <end position="130"/>
    </location>
</feature>
<gene>
    <name evidence="2" type="ORF">DFP72DRAFT_59930</name>
</gene>
<dbReference type="AlphaFoldDB" id="A0A8H6HEY4"/>
<reference evidence="2 3" key="1">
    <citation type="submission" date="2020-07" db="EMBL/GenBank/DDBJ databases">
        <title>Comparative genomics of pyrophilous fungi reveals a link between fire events and developmental genes.</title>
        <authorList>
            <consortium name="DOE Joint Genome Institute"/>
            <person name="Steindorff A.S."/>
            <person name="Carver A."/>
            <person name="Calhoun S."/>
            <person name="Stillman K."/>
            <person name="Liu H."/>
            <person name="Lipzen A."/>
            <person name="Pangilinan J."/>
            <person name="Labutti K."/>
            <person name="Bruns T.D."/>
            <person name="Grigoriev I.V."/>
        </authorList>
    </citation>
    <scope>NUCLEOTIDE SEQUENCE [LARGE SCALE GENOMIC DNA]</scope>
    <source>
        <strain evidence="2 3">CBS 144469</strain>
    </source>
</reference>
<sequence>MLAFAFAFCLMPLPLPYAFACACAAVPPCPCLSPCLPPAFSSARPPPLALPKIRTRVTPVLAGTTARRATQTRMTPAAGGVSARVLLVGPMVTHATHRVRVPRRYGFVGFCTKRTTDSLCFYARHGSRSP</sequence>
<organism evidence="2 3">
    <name type="scientific">Ephemerocybe angulata</name>
    <dbReference type="NCBI Taxonomy" id="980116"/>
    <lineage>
        <taxon>Eukaryota</taxon>
        <taxon>Fungi</taxon>
        <taxon>Dikarya</taxon>
        <taxon>Basidiomycota</taxon>
        <taxon>Agaricomycotina</taxon>
        <taxon>Agaricomycetes</taxon>
        <taxon>Agaricomycetidae</taxon>
        <taxon>Agaricales</taxon>
        <taxon>Agaricineae</taxon>
        <taxon>Psathyrellaceae</taxon>
        <taxon>Ephemerocybe</taxon>
    </lineage>
</organism>
<feature type="signal peptide" evidence="1">
    <location>
        <begin position="1"/>
        <end position="20"/>
    </location>
</feature>
<accession>A0A8H6HEY4</accession>
<protein>
    <recommendedName>
        <fullName evidence="4">Secreted protein</fullName>
    </recommendedName>
</protein>
<dbReference type="Proteomes" id="UP000521943">
    <property type="component" value="Unassembled WGS sequence"/>
</dbReference>
<keyword evidence="3" id="KW-1185">Reference proteome</keyword>
<evidence type="ECO:0008006" key="4">
    <source>
        <dbReference type="Google" id="ProtNLM"/>
    </source>
</evidence>
<evidence type="ECO:0000313" key="3">
    <source>
        <dbReference type="Proteomes" id="UP000521943"/>
    </source>
</evidence>
<comment type="caution">
    <text evidence="2">The sequence shown here is derived from an EMBL/GenBank/DDBJ whole genome shotgun (WGS) entry which is preliminary data.</text>
</comment>
<dbReference type="EMBL" id="JACGCI010000111">
    <property type="protein sequence ID" value="KAF6745046.1"/>
    <property type="molecule type" value="Genomic_DNA"/>
</dbReference>
<evidence type="ECO:0000256" key="1">
    <source>
        <dbReference type="SAM" id="SignalP"/>
    </source>
</evidence>